<keyword evidence="2" id="KW-1185">Reference proteome</keyword>
<organism evidence="1 2">
    <name type="scientific">Nocardia bovistercoris</name>
    <dbReference type="NCBI Taxonomy" id="2785916"/>
    <lineage>
        <taxon>Bacteria</taxon>
        <taxon>Bacillati</taxon>
        <taxon>Actinomycetota</taxon>
        <taxon>Actinomycetes</taxon>
        <taxon>Mycobacteriales</taxon>
        <taxon>Nocardiaceae</taxon>
        <taxon>Nocardia</taxon>
    </lineage>
</organism>
<name>A0A931IBR8_9NOCA</name>
<sequence length="178" mass="18758">MANEEEKALLADLMASVRAGIAEIERAQRKQATLTATASAAGKRVTVVVNANGVVIETRFGNGVEDLTYAELARACTSAAQDAAAQMRRKTEELVEGLRRDQSRLPRLSEFIPGMPDVQDMLPTPPEVSTAPPRGRAAAAGTEAVAEEADGAMKFTDVVPWNHGDGPAAKSGVAESGW</sequence>
<reference evidence="1" key="1">
    <citation type="submission" date="2020-11" db="EMBL/GenBank/DDBJ databases">
        <title>Nocardia NEAU-351.nov., a novel actinomycete isolated from the cow dung.</title>
        <authorList>
            <person name="Zhang X."/>
        </authorList>
    </citation>
    <scope>NUCLEOTIDE SEQUENCE</scope>
    <source>
        <strain evidence="1">NEAU-351</strain>
    </source>
</reference>
<dbReference type="Proteomes" id="UP000655751">
    <property type="component" value="Unassembled WGS sequence"/>
</dbReference>
<dbReference type="AlphaFoldDB" id="A0A931IBR8"/>
<dbReference type="Gene3D" id="3.30.1310.10">
    <property type="entry name" value="Nucleoid-associated protein YbaB-like domain"/>
    <property type="match status" value="1"/>
</dbReference>
<dbReference type="EMBL" id="JADMLG010000005">
    <property type="protein sequence ID" value="MBH0777598.1"/>
    <property type="molecule type" value="Genomic_DNA"/>
</dbReference>
<accession>A0A931IBR8</accession>
<proteinExistence type="predicted"/>
<evidence type="ECO:0000313" key="1">
    <source>
        <dbReference type="EMBL" id="MBH0777598.1"/>
    </source>
</evidence>
<dbReference type="InterPro" id="IPR004401">
    <property type="entry name" value="YbaB/EbfC"/>
</dbReference>
<evidence type="ECO:0000313" key="2">
    <source>
        <dbReference type="Proteomes" id="UP000655751"/>
    </source>
</evidence>
<protein>
    <submittedName>
        <fullName evidence="1">YbaB/EbfC family nucleoid-associated protein</fullName>
    </submittedName>
</protein>
<dbReference type="InterPro" id="IPR036894">
    <property type="entry name" value="YbaB-like_sf"/>
</dbReference>
<dbReference type="GO" id="GO:0003677">
    <property type="term" value="F:DNA binding"/>
    <property type="evidence" value="ECO:0007669"/>
    <property type="project" value="InterPro"/>
</dbReference>
<comment type="caution">
    <text evidence="1">The sequence shown here is derived from an EMBL/GenBank/DDBJ whole genome shotgun (WGS) entry which is preliminary data.</text>
</comment>
<dbReference type="Pfam" id="PF02575">
    <property type="entry name" value="YbaB_DNA_bd"/>
    <property type="match status" value="1"/>
</dbReference>
<dbReference type="SUPFAM" id="SSF82607">
    <property type="entry name" value="YbaB-like"/>
    <property type="match status" value="1"/>
</dbReference>
<dbReference type="RefSeq" id="WP_196149925.1">
    <property type="nucleotide sequence ID" value="NZ_JADMLG010000005.1"/>
</dbReference>
<gene>
    <name evidence="1" type="ORF">IT779_15070</name>
</gene>